<gene>
    <name evidence="1" type="ORF">UFOPK3614_01035</name>
</gene>
<dbReference type="Pfam" id="PF13692">
    <property type="entry name" value="Glyco_trans_1_4"/>
    <property type="match status" value="1"/>
</dbReference>
<protein>
    <submittedName>
        <fullName evidence="1">Unannotated protein</fullName>
    </submittedName>
</protein>
<reference evidence="1" key="1">
    <citation type="submission" date="2020-05" db="EMBL/GenBank/DDBJ databases">
        <authorList>
            <person name="Chiriac C."/>
            <person name="Salcher M."/>
            <person name="Ghai R."/>
            <person name="Kavagutti S V."/>
        </authorList>
    </citation>
    <scope>NUCLEOTIDE SEQUENCE</scope>
</reference>
<accession>A0A6J7I0P1</accession>
<organism evidence="1">
    <name type="scientific">freshwater metagenome</name>
    <dbReference type="NCBI Taxonomy" id="449393"/>
    <lineage>
        <taxon>unclassified sequences</taxon>
        <taxon>metagenomes</taxon>
        <taxon>ecological metagenomes</taxon>
    </lineage>
</organism>
<name>A0A6J7I0P1_9ZZZZ</name>
<dbReference type="AlphaFoldDB" id="A0A6J7I0P1"/>
<sequence length="300" mass="34202">MLIHFIRNGPSYLPEIDAYCAYIQSHGHQTMVHYISHTVPASASIVWWFCGRVPLREAHRLRGAFQIHEYASASIPPYAWAKDQVKHWMQPRPDYRIYQNGWVRERMGFADDVPHALRDMGVAEHFFDTPSHTPAPEFDLLYLGEMSRLLVFIPVLQAIHAAGRSLLLVGDVPTELQIHLPPNVTCSGRVDHAQVPRHLRRAGFGLSLVPNATPFQQQTSTKVLEYCAVGLRVVSNAYPWVRYFMAQHKANFYLLNDDAPSLATSFGEALDAYPYEVPDVRALAWPHVLDTLPLWRTILR</sequence>
<dbReference type="Gene3D" id="3.40.50.2000">
    <property type="entry name" value="Glycogen Phosphorylase B"/>
    <property type="match status" value="1"/>
</dbReference>
<evidence type="ECO:0000313" key="1">
    <source>
        <dbReference type="EMBL" id="CAB4924292.1"/>
    </source>
</evidence>
<dbReference type="EMBL" id="CAFBMS010000075">
    <property type="protein sequence ID" value="CAB4924292.1"/>
    <property type="molecule type" value="Genomic_DNA"/>
</dbReference>
<dbReference type="SUPFAM" id="SSF53756">
    <property type="entry name" value="UDP-Glycosyltransferase/glycogen phosphorylase"/>
    <property type="match status" value="1"/>
</dbReference>
<proteinExistence type="predicted"/>